<dbReference type="Pfam" id="PF00929">
    <property type="entry name" value="RNase_T"/>
    <property type="match status" value="1"/>
</dbReference>
<evidence type="ECO:0000313" key="4">
    <source>
        <dbReference type="Proteomes" id="UP000529710"/>
    </source>
</evidence>
<feature type="domain" description="Exonuclease" evidence="2">
    <location>
        <begin position="18"/>
        <end position="185"/>
    </location>
</feature>
<gene>
    <name evidence="3" type="ORF">G1C98_1405</name>
</gene>
<reference evidence="3 4" key="1">
    <citation type="submission" date="2020-02" db="EMBL/GenBank/DDBJ databases">
        <title>Characterization of phylogenetic diversity of novel bifidobacterial species isolated in Czech ZOOs.</title>
        <authorList>
            <person name="Lugli G.A."/>
            <person name="Vera N.B."/>
            <person name="Ventura M."/>
        </authorList>
    </citation>
    <scope>NUCLEOTIDE SEQUENCE [LARGE SCALE GENOMIC DNA]</scope>
    <source>
        <strain evidence="3 4">DSM 109960</strain>
    </source>
</reference>
<dbReference type="SUPFAM" id="SSF53098">
    <property type="entry name" value="Ribonuclease H-like"/>
    <property type="match status" value="1"/>
</dbReference>
<sequence length="186" mass="20702">MATQRDFKGNSLLIATDNYVVVDLETTGVSPARDRIIEIGAVRVEQGTVTAEYSKLVNPGQPVGGFITGLTGISDEMVSSASPIDDVLPDFLGHLRPDDTIVAHNANFDINFLYDNCMRTLGKPFSHDFIDTLRMSRALFPQERQHRLVDLIQRFGIADEEEHRGLSDALQTVECYEHMKPLLANL</sequence>
<keyword evidence="1" id="KW-0269">Exonuclease</keyword>
<dbReference type="GO" id="GO:0003887">
    <property type="term" value="F:DNA-directed DNA polymerase activity"/>
    <property type="evidence" value="ECO:0007669"/>
    <property type="project" value="InterPro"/>
</dbReference>
<dbReference type="FunFam" id="3.30.420.10:FF:000045">
    <property type="entry name" value="3'-5' exonuclease DinG"/>
    <property type="match status" value="1"/>
</dbReference>
<dbReference type="GO" id="GO:0005829">
    <property type="term" value="C:cytosol"/>
    <property type="evidence" value="ECO:0007669"/>
    <property type="project" value="TreeGrafter"/>
</dbReference>
<dbReference type="Proteomes" id="UP000529710">
    <property type="component" value="Unassembled WGS sequence"/>
</dbReference>
<evidence type="ECO:0000256" key="1">
    <source>
        <dbReference type="ARBA" id="ARBA00022839"/>
    </source>
</evidence>
<dbReference type="PANTHER" id="PTHR30231:SF41">
    <property type="entry name" value="DNA POLYMERASE III SUBUNIT EPSILON"/>
    <property type="match status" value="1"/>
</dbReference>
<dbReference type="GO" id="GO:0045004">
    <property type="term" value="P:DNA replication proofreading"/>
    <property type="evidence" value="ECO:0007669"/>
    <property type="project" value="TreeGrafter"/>
</dbReference>
<dbReference type="GO" id="GO:0008408">
    <property type="term" value="F:3'-5' exonuclease activity"/>
    <property type="evidence" value="ECO:0007669"/>
    <property type="project" value="TreeGrafter"/>
</dbReference>
<dbReference type="EMBL" id="JAAIIF010000013">
    <property type="protein sequence ID" value="NMM96669.1"/>
    <property type="molecule type" value="Genomic_DNA"/>
</dbReference>
<organism evidence="3 4">
    <name type="scientific">Bifidobacterium erythrocebi</name>
    <dbReference type="NCBI Taxonomy" id="2675325"/>
    <lineage>
        <taxon>Bacteria</taxon>
        <taxon>Bacillati</taxon>
        <taxon>Actinomycetota</taxon>
        <taxon>Actinomycetes</taxon>
        <taxon>Bifidobacteriales</taxon>
        <taxon>Bifidobacteriaceae</taxon>
        <taxon>Bifidobacterium</taxon>
    </lineage>
</organism>
<dbReference type="InterPro" id="IPR006054">
    <property type="entry name" value="DnaQ"/>
</dbReference>
<keyword evidence="1" id="KW-0378">Hydrolase</keyword>
<accession>A0A7Y0EUK0</accession>
<keyword evidence="1" id="KW-0540">Nuclease</keyword>
<dbReference type="RefSeq" id="WP_169080576.1">
    <property type="nucleotide sequence ID" value="NZ_JAAIIF010000013.1"/>
</dbReference>
<keyword evidence="4" id="KW-1185">Reference proteome</keyword>
<evidence type="ECO:0000313" key="3">
    <source>
        <dbReference type="EMBL" id="NMM96669.1"/>
    </source>
</evidence>
<dbReference type="Gene3D" id="3.30.420.10">
    <property type="entry name" value="Ribonuclease H-like superfamily/Ribonuclease H"/>
    <property type="match status" value="1"/>
</dbReference>
<dbReference type="AlphaFoldDB" id="A0A7Y0EUK0"/>
<dbReference type="GO" id="GO:0003677">
    <property type="term" value="F:DNA binding"/>
    <property type="evidence" value="ECO:0007669"/>
    <property type="project" value="InterPro"/>
</dbReference>
<dbReference type="CDD" id="cd06127">
    <property type="entry name" value="DEDDh"/>
    <property type="match status" value="1"/>
</dbReference>
<dbReference type="InterPro" id="IPR013520">
    <property type="entry name" value="Ribonucl_H"/>
</dbReference>
<dbReference type="InterPro" id="IPR012337">
    <property type="entry name" value="RNaseH-like_sf"/>
</dbReference>
<dbReference type="SMART" id="SM00479">
    <property type="entry name" value="EXOIII"/>
    <property type="match status" value="1"/>
</dbReference>
<comment type="caution">
    <text evidence="3">The sequence shown here is derived from an EMBL/GenBank/DDBJ whole genome shotgun (WGS) entry which is preliminary data.</text>
</comment>
<dbReference type="NCBIfam" id="TIGR00573">
    <property type="entry name" value="dnaq"/>
    <property type="match status" value="1"/>
</dbReference>
<name>A0A7Y0EUK0_9BIFI</name>
<evidence type="ECO:0000259" key="2">
    <source>
        <dbReference type="SMART" id="SM00479"/>
    </source>
</evidence>
<dbReference type="InterPro" id="IPR036397">
    <property type="entry name" value="RNaseH_sf"/>
</dbReference>
<dbReference type="PANTHER" id="PTHR30231">
    <property type="entry name" value="DNA POLYMERASE III SUBUNIT EPSILON"/>
    <property type="match status" value="1"/>
</dbReference>
<proteinExistence type="predicted"/>
<protein>
    <submittedName>
        <fullName evidence="3">DNA polymerase III subunit epsilon</fullName>
    </submittedName>
</protein>